<evidence type="ECO:0000313" key="3">
    <source>
        <dbReference type="Proteomes" id="UP001217918"/>
    </source>
</evidence>
<feature type="compositionally biased region" description="Low complexity" evidence="1">
    <location>
        <begin position="274"/>
        <end position="286"/>
    </location>
</feature>
<proteinExistence type="predicted"/>
<protein>
    <submittedName>
        <fullName evidence="2">Uncharacterized protein</fullName>
    </submittedName>
</protein>
<dbReference type="EMBL" id="JAQQPM010000005">
    <property type="protein sequence ID" value="KAK2071877.1"/>
    <property type="molecule type" value="Genomic_DNA"/>
</dbReference>
<dbReference type="AlphaFoldDB" id="A0AAD9I7V9"/>
<name>A0AAD9I7V9_9PEZI</name>
<sequence length="312" mass="35649">MAKNVKFDSTAGSRSSRSHGSRRSDDSGPGYQSQEETVERLHERLTKALASRDAWQTKALELDRSLKQMVIEKEHLDAHARALSDRIEILESDLKRAKSEQQGSSTPSPPTPRMTGGNPDAPKHRPSVSMPQKPKKDREAERAEREQEREREQQKEKDKLKKRFALNDDSDRSGGSSSTKTNRSRRDSYVEPMGPGGQRPLPTYLPAMSSNHIEPFVAQVPRNVVVQYYAEPAAAYEKQGYEDGNYMAHPLPSILSSKGKRPGQTRDQKQQPERLQLQTQTQGQRMTMKHRRRPRRHHHHHHHQQQPGCCHL</sequence>
<comment type="caution">
    <text evidence="2">The sequence shown here is derived from an EMBL/GenBank/DDBJ whole genome shotgun (WGS) entry which is preliminary data.</text>
</comment>
<evidence type="ECO:0000256" key="1">
    <source>
        <dbReference type="SAM" id="MobiDB-lite"/>
    </source>
</evidence>
<accession>A0AAD9I7V9</accession>
<reference evidence="2" key="1">
    <citation type="journal article" date="2023" name="Mol. Plant Microbe Interact.">
        <title>Elucidating the Obligate Nature and Biological Capacity of an Invasive Fungal Corn Pathogen.</title>
        <authorList>
            <person name="MacCready J.S."/>
            <person name="Roggenkamp E.M."/>
            <person name="Gdanetz K."/>
            <person name="Chilvers M.I."/>
        </authorList>
    </citation>
    <scope>NUCLEOTIDE SEQUENCE</scope>
    <source>
        <strain evidence="2">PM02</strain>
    </source>
</reference>
<evidence type="ECO:0000313" key="2">
    <source>
        <dbReference type="EMBL" id="KAK2071877.1"/>
    </source>
</evidence>
<feature type="region of interest" description="Disordered" evidence="1">
    <location>
        <begin position="252"/>
        <end position="312"/>
    </location>
</feature>
<feature type="compositionally biased region" description="Basic and acidic residues" evidence="1">
    <location>
        <begin position="134"/>
        <end position="172"/>
    </location>
</feature>
<dbReference type="Proteomes" id="UP001217918">
    <property type="component" value="Unassembled WGS sequence"/>
</dbReference>
<organism evidence="2 3">
    <name type="scientific">Phyllachora maydis</name>
    <dbReference type="NCBI Taxonomy" id="1825666"/>
    <lineage>
        <taxon>Eukaryota</taxon>
        <taxon>Fungi</taxon>
        <taxon>Dikarya</taxon>
        <taxon>Ascomycota</taxon>
        <taxon>Pezizomycotina</taxon>
        <taxon>Sordariomycetes</taxon>
        <taxon>Sordariomycetidae</taxon>
        <taxon>Phyllachorales</taxon>
        <taxon>Phyllachoraceae</taxon>
        <taxon>Phyllachora</taxon>
    </lineage>
</organism>
<keyword evidence="3" id="KW-1185">Reference proteome</keyword>
<feature type="region of interest" description="Disordered" evidence="1">
    <location>
        <begin position="93"/>
        <end position="202"/>
    </location>
</feature>
<feature type="region of interest" description="Disordered" evidence="1">
    <location>
        <begin position="1"/>
        <end position="41"/>
    </location>
</feature>
<gene>
    <name evidence="2" type="ORF">P8C59_006266</name>
</gene>
<feature type="compositionally biased region" description="Basic residues" evidence="1">
    <location>
        <begin position="287"/>
        <end position="304"/>
    </location>
</feature>